<accession>A0ABW3D5J0</accession>
<dbReference type="Pfam" id="PF00144">
    <property type="entry name" value="Beta-lactamase"/>
    <property type="match status" value="1"/>
</dbReference>
<feature type="domain" description="Beta-lactamase-related" evidence="3">
    <location>
        <begin position="9"/>
        <end position="337"/>
    </location>
</feature>
<dbReference type="SUPFAM" id="SSF56601">
    <property type="entry name" value="beta-lactamase/transpeptidase-like"/>
    <property type="match status" value="1"/>
</dbReference>
<evidence type="ECO:0000313" key="4">
    <source>
        <dbReference type="EMBL" id="MFD0868196.1"/>
    </source>
</evidence>
<proteinExistence type="predicted"/>
<name>A0ABW3D5J0_9BACL</name>
<evidence type="ECO:0000256" key="1">
    <source>
        <dbReference type="ARBA" id="ARBA00004370"/>
    </source>
</evidence>
<evidence type="ECO:0000256" key="2">
    <source>
        <dbReference type="ARBA" id="ARBA00023136"/>
    </source>
</evidence>
<keyword evidence="4" id="KW-0378">Hydrolase</keyword>
<comment type="caution">
    <text evidence="4">The sequence shown here is derived from an EMBL/GenBank/DDBJ whole genome shotgun (WGS) entry which is preliminary data.</text>
</comment>
<dbReference type="InterPro" id="IPR001466">
    <property type="entry name" value="Beta-lactam-related"/>
</dbReference>
<comment type="subcellular location">
    <subcellularLocation>
        <location evidence="1">Membrane</location>
    </subcellularLocation>
</comment>
<dbReference type="EMBL" id="JBHTIU010000010">
    <property type="protein sequence ID" value="MFD0868196.1"/>
    <property type="molecule type" value="Genomic_DNA"/>
</dbReference>
<keyword evidence="2" id="KW-0472">Membrane</keyword>
<dbReference type="InterPro" id="IPR050491">
    <property type="entry name" value="AmpC-like"/>
</dbReference>
<dbReference type="InterPro" id="IPR012338">
    <property type="entry name" value="Beta-lactam/transpept-like"/>
</dbReference>
<dbReference type="PANTHER" id="PTHR46825:SF11">
    <property type="entry name" value="PENICILLIN-BINDING PROTEIN 4"/>
    <property type="match status" value="1"/>
</dbReference>
<keyword evidence="5" id="KW-1185">Reference proteome</keyword>
<gene>
    <name evidence="4" type="ORF">ACFQ03_03475</name>
</gene>
<dbReference type="RefSeq" id="WP_379286081.1">
    <property type="nucleotide sequence ID" value="NZ_JBHTIU010000010.1"/>
</dbReference>
<dbReference type="Gene3D" id="3.40.710.10">
    <property type="entry name" value="DD-peptidase/beta-lactamase superfamily"/>
    <property type="match status" value="1"/>
</dbReference>
<reference evidence="5" key="1">
    <citation type="journal article" date="2019" name="Int. J. Syst. Evol. Microbiol.">
        <title>The Global Catalogue of Microorganisms (GCM) 10K type strain sequencing project: providing services to taxonomists for standard genome sequencing and annotation.</title>
        <authorList>
            <consortium name="The Broad Institute Genomics Platform"/>
            <consortium name="The Broad Institute Genome Sequencing Center for Infectious Disease"/>
            <person name="Wu L."/>
            <person name="Ma J."/>
        </authorList>
    </citation>
    <scope>NUCLEOTIDE SEQUENCE [LARGE SCALE GENOMIC DNA]</scope>
    <source>
        <strain evidence="5">CCUG 57263</strain>
    </source>
</reference>
<protein>
    <submittedName>
        <fullName evidence="4">Serine hydrolase</fullName>
    </submittedName>
</protein>
<evidence type="ECO:0000313" key="5">
    <source>
        <dbReference type="Proteomes" id="UP001597120"/>
    </source>
</evidence>
<dbReference type="GO" id="GO:0016787">
    <property type="term" value="F:hydrolase activity"/>
    <property type="evidence" value="ECO:0007669"/>
    <property type="project" value="UniProtKB-KW"/>
</dbReference>
<organism evidence="4 5">
    <name type="scientific">Paenibacillus residui</name>
    <dbReference type="NCBI Taxonomy" id="629724"/>
    <lineage>
        <taxon>Bacteria</taxon>
        <taxon>Bacillati</taxon>
        <taxon>Bacillota</taxon>
        <taxon>Bacilli</taxon>
        <taxon>Bacillales</taxon>
        <taxon>Paenibacillaceae</taxon>
        <taxon>Paenibacillus</taxon>
    </lineage>
</organism>
<evidence type="ECO:0000259" key="3">
    <source>
        <dbReference type="Pfam" id="PF00144"/>
    </source>
</evidence>
<dbReference type="Proteomes" id="UP001597120">
    <property type="component" value="Unassembled WGS sequence"/>
</dbReference>
<sequence>MSMKRQRLEQLFGGLAEKGEVNGVILAAEHGEIIYQAAFGQADLSTSRRLQTNTVFELASLSKPFTALGIVVLEEKGMLAYDEPIERWLPELPYQGITVRHLLCHTSGLPDYMDLFFEHWDRSNIATNADVLNLLVRHRPPVYFEPNESWLYSNTGYVLLAILIERITGQRFADFMSEHVFSPLGMKNTRIYNRRYSGEVIPDYAFGYIYDLHSDRYELPDLVPETNYVVFLDGIQGDGTVNSNLHDLYKFDQALHAGQFVSRKSLEQIFAPASLNNGETCGYGFGWILEEKEGKGRAVSHSGGWPGYATNLIRYIDADMTLIYLSNMEQDVEFDQALLIAAEQILFELPYDAPQRPAQRKLAVINPGLYESYIGTYRLDEGEGVHEETVAVVLTEGDRLYLQITGKVRLELYPATETRFFVRSVPVEVKFSIQNGMGKAEKLVILQEGTETSAVRVD</sequence>
<dbReference type="PANTHER" id="PTHR46825">
    <property type="entry name" value="D-ALANYL-D-ALANINE-CARBOXYPEPTIDASE/ENDOPEPTIDASE AMPH"/>
    <property type="match status" value="1"/>
</dbReference>